<dbReference type="SUPFAM" id="SSF46689">
    <property type="entry name" value="Homeodomain-like"/>
    <property type="match status" value="1"/>
</dbReference>
<evidence type="ECO:0000313" key="5">
    <source>
        <dbReference type="EMBL" id="ERJ20761.1"/>
    </source>
</evidence>
<dbReference type="EMBL" id="AFNV02000001">
    <property type="protein sequence ID" value="ERJ20761.1"/>
    <property type="molecule type" value="Genomic_DNA"/>
</dbReference>
<keyword evidence="2" id="KW-0238">DNA-binding</keyword>
<accession>U2EAS7</accession>
<sequence>MQATVAASLISALLDYLQTQGLKRSTLLQQAGLDSAALALPQRTIEAVHYERLLAAGIAHLHNPLLGLEFGTTAQPERWGRLGFLLRHSATLGEALSYQARFAHLVNSIGEGRFVERSDDVAIEWHSADVVMPAVIEEAFAAWLCFARWASGRNESPQCVEFSHRAQGDPAIYREFFQCDVRFSCTTSQLCFDPGLLELPLHGADAQLTAYVSAEFDQKARRAPSLETLRQLQAWLLATLCAPPPTLTDAAEALQINDRTLQHRLQTQNTTFRQSLDNARHTLALRLLVDAGLSIGDISHRLGFSEQSAFQRAFKRWTGVTPLAWRRMRYERTGLLNE</sequence>
<evidence type="ECO:0000313" key="6">
    <source>
        <dbReference type="Proteomes" id="UP000006242"/>
    </source>
</evidence>
<dbReference type="InterPro" id="IPR020449">
    <property type="entry name" value="Tscrpt_reg_AraC-type_HTH"/>
</dbReference>
<dbReference type="PROSITE" id="PS01124">
    <property type="entry name" value="HTH_ARAC_FAMILY_2"/>
    <property type="match status" value="1"/>
</dbReference>
<keyword evidence="3" id="KW-0804">Transcription</keyword>
<dbReference type="Pfam" id="PF12625">
    <property type="entry name" value="Arabinose_bd"/>
    <property type="match status" value="1"/>
</dbReference>
<dbReference type="PANTHER" id="PTHR47894:SF1">
    <property type="entry name" value="HTH-TYPE TRANSCRIPTIONAL REGULATOR VQSM"/>
    <property type="match status" value="1"/>
</dbReference>
<reference evidence="5 6" key="1">
    <citation type="journal article" date="2011" name="J. Bacteriol.">
        <title>Genome sequence of Salinisphaera shabanensis, a gammaproteobacterium from the harsh, variable environment of the brine-seawater interface of the Shaban Deep in the Red Sea.</title>
        <authorList>
            <person name="Antunes A."/>
            <person name="Alam I."/>
            <person name="Bajic V.B."/>
            <person name="Stingl U."/>
        </authorList>
    </citation>
    <scope>NUCLEOTIDE SEQUENCE [LARGE SCALE GENOMIC DNA]</scope>
    <source>
        <strain evidence="5 6">E1L3A</strain>
    </source>
</reference>
<dbReference type="Gene3D" id="1.10.10.60">
    <property type="entry name" value="Homeodomain-like"/>
    <property type="match status" value="1"/>
</dbReference>
<evidence type="ECO:0000256" key="2">
    <source>
        <dbReference type="ARBA" id="ARBA00023125"/>
    </source>
</evidence>
<keyword evidence="6" id="KW-1185">Reference proteome</keyword>
<name>U2EAS7_9GAMM</name>
<dbReference type="AlphaFoldDB" id="U2EAS7"/>
<dbReference type="GO" id="GO:0005829">
    <property type="term" value="C:cytosol"/>
    <property type="evidence" value="ECO:0007669"/>
    <property type="project" value="TreeGrafter"/>
</dbReference>
<dbReference type="PANTHER" id="PTHR47894">
    <property type="entry name" value="HTH-TYPE TRANSCRIPTIONAL REGULATOR GADX"/>
    <property type="match status" value="1"/>
</dbReference>
<dbReference type="InterPro" id="IPR009057">
    <property type="entry name" value="Homeodomain-like_sf"/>
</dbReference>
<dbReference type="Pfam" id="PF12833">
    <property type="entry name" value="HTH_18"/>
    <property type="match status" value="1"/>
</dbReference>
<protein>
    <submittedName>
        <fullName evidence="5">Transcriptional regulator protein</fullName>
    </submittedName>
</protein>
<evidence type="ECO:0000256" key="3">
    <source>
        <dbReference type="ARBA" id="ARBA00023163"/>
    </source>
</evidence>
<dbReference type="eggNOG" id="COG2207">
    <property type="taxonomic scope" value="Bacteria"/>
</dbReference>
<dbReference type="STRING" id="1033802.SSPSH_000103"/>
<dbReference type="GO" id="GO:0003700">
    <property type="term" value="F:DNA-binding transcription factor activity"/>
    <property type="evidence" value="ECO:0007669"/>
    <property type="project" value="InterPro"/>
</dbReference>
<dbReference type="GO" id="GO:0000976">
    <property type="term" value="F:transcription cis-regulatory region binding"/>
    <property type="evidence" value="ECO:0007669"/>
    <property type="project" value="TreeGrafter"/>
</dbReference>
<evidence type="ECO:0000256" key="1">
    <source>
        <dbReference type="ARBA" id="ARBA00023015"/>
    </source>
</evidence>
<dbReference type="InterPro" id="IPR018060">
    <property type="entry name" value="HTH_AraC"/>
</dbReference>
<feature type="domain" description="HTH araC/xylS-type" evidence="4">
    <location>
        <begin position="230"/>
        <end position="328"/>
    </location>
</feature>
<organism evidence="5 6">
    <name type="scientific">Salinisphaera shabanensis E1L3A</name>
    <dbReference type="NCBI Taxonomy" id="1033802"/>
    <lineage>
        <taxon>Bacteria</taxon>
        <taxon>Pseudomonadati</taxon>
        <taxon>Pseudomonadota</taxon>
        <taxon>Gammaproteobacteria</taxon>
        <taxon>Salinisphaerales</taxon>
        <taxon>Salinisphaeraceae</taxon>
        <taxon>Salinisphaera</taxon>
    </lineage>
</organism>
<proteinExistence type="predicted"/>
<dbReference type="SMART" id="SM00342">
    <property type="entry name" value="HTH_ARAC"/>
    <property type="match status" value="1"/>
</dbReference>
<keyword evidence="1" id="KW-0805">Transcription regulation</keyword>
<dbReference type="Proteomes" id="UP000006242">
    <property type="component" value="Unassembled WGS sequence"/>
</dbReference>
<gene>
    <name evidence="5" type="ORF">SSPSH_000103</name>
</gene>
<dbReference type="RefSeq" id="WP_006913322.1">
    <property type="nucleotide sequence ID" value="NZ_AFNV02000001.1"/>
</dbReference>
<dbReference type="OrthoDB" id="5582699at2"/>
<comment type="caution">
    <text evidence="5">The sequence shown here is derived from an EMBL/GenBank/DDBJ whole genome shotgun (WGS) entry which is preliminary data.</text>
</comment>
<dbReference type="InterPro" id="IPR032687">
    <property type="entry name" value="AraC-type_N"/>
</dbReference>
<reference evidence="5 6" key="2">
    <citation type="journal article" date="2013" name="PLoS ONE">
        <title>INDIGO - INtegrated Data Warehouse of MIcrobial GenOmes with Examples from the Red Sea Extremophiles.</title>
        <authorList>
            <person name="Alam I."/>
            <person name="Antunes A."/>
            <person name="Kamau A.A."/>
            <person name="Ba Alawi W."/>
            <person name="Kalkatawi M."/>
            <person name="Stingl U."/>
            <person name="Bajic V.B."/>
        </authorList>
    </citation>
    <scope>NUCLEOTIDE SEQUENCE [LARGE SCALE GENOMIC DNA]</scope>
    <source>
        <strain evidence="5 6">E1L3A</strain>
    </source>
</reference>
<dbReference type="PRINTS" id="PR00032">
    <property type="entry name" value="HTHARAC"/>
</dbReference>
<evidence type="ECO:0000259" key="4">
    <source>
        <dbReference type="PROSITE" id="PS01124"/>
    </source>
</evidence>